<gene>
    <name evidence="3" type="ORF">QOZ98_002034</name>
</gene>
<feature type="transmembrane region" description="Helical" evidence="2">
    <location>
        <begin position="78"/>
        <end position="97"/>
    </location>
</feature>
<feature type="transmembrane region" description="Helical" evidence="2">
    <location>
        <begin position="184"/>
        <end position="204"/>
    </location>
</feature>
<sequence length="410" mass="47275">MTSLAPKKSYGLVYRFLVADFILRWIVVNSRQFDFMGEVLFWTLQLILIPSTIFLFTDSYARKHKVSINEDELKYTTVSTFVTSFIIFSITTVAFYLYEDIHIFWRLLLSITTFLCYGFYIIVINENSLKKPKPNMEADGNLTDPTDASGQTKEQTEFDTYSNDIDLVRLEGMLNYTNDRINSYILESALFSGLAFAGFITLITSNKILLTDISALLNSLKGLLKILINFDLQALENHMATFSHNDLFVIILIESLFCTLSFISVIASRLRFSDILEEIDISVKMARSFNDKEEEVVLLNLERNKKLYHSRISYLNQKIDKEILIANQKLDSIKPILNAIRITRSFGMLFFFSMIFTSALLINARLALFVVLISLLVAVIMNIDHSRRIKKLRKLNLHLPKSILHKNNEN</sequence>
<evidence type="ECO:0000256" key="1">
    <source>
        <dbReference type="SAM" id="MobiDB-lite"/>
    </source>
</evidence>
<keyword evidence="2" id="KW-0812">Transmembrane</keyword>
<reference evidence="3 4" key="1">
    <citation type="submission" date="2023-07" db="EMBL/GenBank/DDBJ databases">
        <title>Genomic Encyclopedia of Type Strains, Phase IV (KMG-IV): sequencing the most valuable type-strain genomes for metagenomic binning, comparative biology and taxonomic classification.</title>
        <authorList>
            <person name="Goeker M."/>
        </authorList>
    </citation>
    <scope>NUCLEOTIDE SEQUENCE [LARGE SCALE GENOMIC DNA]</scope>
    <source>
        <strain evidence="3 4">DSM 16419</strain>
    </source>
</reference>
<proteinExistence type="predicted"/>
<keyword evidence="2" id="KW-1133">Transmembrane helix</keyword>
<comment type="caution">
    <text evidence="3">The sequence shown here is derived from an EMBL/GenBank/DDBJ whole genome shotgun (WGS) entry which is preliminary data.</text>
</comment>
<feature type="compositionally biased region" description="Polar residues" evidence="1">
    <location>
        <begin position="143"/>
        <end position="154"/>
    </location>
</feature>
<feature type="transmembrane region" description="Helical" evidence="2">
    <location>
        <begin position="39"/>
        <end position="57"/>
    </location>
</feature>
<evidence type="ECO:0000313" key="4">
    <source>
        <dbReference type="Proteomes" id="UP001241988"/>
    </source>
</evidence>
<keyword evidence="2" id="KW-0472">Membrane</keyword>
<feature type="transmembrane region" description="Helical" evidence="2">
    <location>
        <begin position="342"/>
        <end position="360"/>
    </location>
</feature>
<feature type="transmembrane region" description="Helical" evidence="2">
    <location>
        <begin position="103"/>
        <end position="123"/>
    </location>
</feature>
<evidence type="ECO:0000256" key="2">
    <source>
        <dbReference type="SAM" id="Phobius"/>
    </source>
</evidence>
<dbReference type="RefSeq" id="WP_308787311.1">
    <property type="nucleotide sequence ID" value="NZ_JAUSWB010000005.1"/>
</dbReference>
<keyword evidence="4" id="KW-1185">Reference proteome</keyword>
<organism evidence="3 4">
    <name type="scientific">Planomicrobium stackebrandtii</name>
    <dbReference type="NCBI Taxonomy" id="253160"/>
    <lineage>
        <taxon>Bacteria</taxon>
        <taxon>Bacillati</taxon>
        <taxon>Bacillota</taxon>
        <taxon>Bacilli</taxon>
        <taxon>Bacillales</taxon>
        <taxon>Caryophanaceae</taxon>
        <taxon>Planomicrobium</taxon>
    </lineage>
</organism>
<dbReference type="EMBL" id="JAUSWB010000005">
    <property type="protein sequence ID" value="MDQ0429206.1"/>
    <property type="molecule type" value="Genomic_DNA"/>
</dbReference>
<feature type="region of interest" description="Disordered" evidence="1">
    <location>
        <begin position="135"/>
        <end position="154"/>
    </location>
</feature>
<dbReference type="Proteomes" id="UP001241988">
    <property type="component" value="Unassembled WGS sequence"/>
</dbReference>
<feature type="transmembrane region" description="Helical" evidence="2">
    <location>
        <begin position="12"/>
        <end position="27"/>
    </location>
</feature>
<protein>
    <submittedName>
        <fullName evidence="3">Uncharacterized protein</fullName>
    </submittedName>
</protein>
<name>A0ABU0GV25_9BACL</name>
<feature type="transmembrane region" description="Helical" evidence="2">
    <location>
        <begin position="366"/>
        <end position="383"/>
    </location>
</feature>
<evidence type="ECO:0000313" key="3">
    <source>
        <dbReference type="EMBL" id="MDQ0429206.1"/>
    </source>
</evidence>
<accession>A0ABU0GV25</accession>
<feature type="transmembrane region" description="Helical" evidence="2">
    <location>
        <begin position="247"/>
        <end position="267"/>
    </location>
</feature>